<organism evidence="1 2">
    <name type="scientific">Thermanaerosceptrum fracticalcis</name>
    <dbReference type="NCBI Taxonomy" id="1712410"/>
    <lineage>
        <taxon>Bacteria</taxon>
        <taxon>Bacillati</taxon>
        <taxon>Bacillota</taxon>
        <taxon>Clostridia</taxon>
        <taxon>Eubacteriales</taxon>
        <taxon>Peptococcaceae</taxon>
        <taxon>Thermanaerosceptrum</taxon>
    </lineage>
</organism>
<dbReference type="SUPFAM" id="SSF46785">
    <property type="entry name" value="Winged helix' DNA-binding domain"/>
    <property type="match status" value="1"/>
</dbReference>
<evidence type="ECO:0000313" key="2">
    <source>
        <dbReference type="Proteomes" id="UP000515847"/>
    </source>
</evidence>
<gene>
    <name evidence="1" type="ORF">BR63_06740</name>
</gene>
<evidence type="ECO:0000313" key="1">
    <source>
        <dbReference type="EMBL" id="QNB46040.1"/>
    </source>
</evidence>
<sequence length="68" mass="7740">MAELTNEELRAKILEYLNKVDKAKNKDVATAIGALKRDVDKVINELAKEDILEFLYLGTSYVRIKGKE</sequence>
<dbReference type="InterPro" id="IPR036390">
    <property type="entry name" value="WH_DNA-bd_sf"/>
</dbReference>
<keyword evidence="2" id="KW-1185">Reference proteome</keyword>
<dbReference type="Proteomes" id="UP000515847">
    <property type="component" value="Chromosome"/>
</dbReference>
<dbReference type="EMBL" id="CP045798">
    <property type="protein sequence ID" value="QNB46040.1"/>
    <property type="molecule type" value="Genomic_DNA"/>
</dbReference>
<reference evidence="1 2" key="1">
    <citation type="journal article" date="2019" name="Front. Microbiol.">
        <title>Thermoanaerosceptrum fracticalcis gen. nov. sp. nov., a Novel Fumarate-Fermenting Microorganism From a Deep Fractured Carbonate Aquifer of the US Great Basin.</title>
        <authorList>
            <person name="Hamilton-Brehm S.D."/>
            <person name="Stewart L.E."/>
            <person name="Zavarin M."/>
            <person name="Caldwell M."/>
            <person name="Lawson P.A."/>
            <person name="Onstott T.C."/>
            <person name="Grzymski J."/>
            <person name="Neveux I."/>
            <person name="Lollar B.S."/>
            <person name="Russell C.E."/>
            <person name="Moser D.P."/>
        </authorList>
    </citation>
    <scope>NUCLEOTIDE SEQUENCE [LARGE SCALE GENOMIC DNA]</scope>
    <source>
        <strain evidence="1 2">DRI-13</strain>
    </source>
</reference>
<dbReference type="InterPro" id="IPR036388">
    <property type="entry name" value="WH-like_DNA-bd_sf"/>
</dbReference>
<dbReference type="Gene3D" id="1.10.10.10">
    <property type="entry name" value="Winged helix-like DNA-binding domain superfamily/Winged helix DNA-binding domain"/>
    <property type="match status" value="1"/>
</dbReference>
<dbReference type="KEGG" id="tfr:BR63_06740"/>
<dbReference type="OrthoDB" id="3175181at2"/>
<name>A0A7G6E1T6_THEFR</name>
<protein>
    <submittedName>
        <fullName evidence="1">Uncharacterized protein</fullName>
    </submittedName>
</protein>
<proteinExistence type="predicted"/>
<dbReference type="AlphaFoldDB" id="A0A7G6E1T6"/>
<dbReference type="RefSeq" id="WP_034424410.1">
    <property type="nucleotide sequence ID" value="NZ_CP045798.1"/>
</dbReference>
<accession>A0A7G6E1T6</accession>